<dbReference type="EMBL" id="FNPI01000007">
    <property type="protein sequence ID" value="SDZ19170.1"/>
    <property type="molecule type" value="Genomic_DNA"/>
</dbReference>
<feature type="transmembrane region" description="Helical" evidence="1">
    <location>
        <begin position="6"/>
        <end position="24"/>
    </location>
</feature>
<gene>
    <name evidence="2" type="ORF">SAMN05421736_107136</name>
</gene>
<dbReference type="OrthoDB" id="2455517at2"/>
<accession>A0A1H3R0N7</accession>
<protein>
    <submittedName>
        <fullName evidence="2">Uncharacterized protein</fullName>
    </submittedName>
</protein>
<dbReference type="STRING" id="1503961.SAMN05421736_107136"/>
<reference evidence="3" key="1">
    <citation type="submission" date="2016-10" db="EMBL/GenBank/DDBJ databases">
        <authorList>
            <person name="Varghese N."/>
            <person name="Submissions S."/>
        </authorList>
    </citation>
    <scope>NUCLEOTIDE SEQUENCE [LARGE SCALE GENOMIC DNA]</scope>
    <source>
        <strain evidence="3">SP</strain>
    </source>
</reference>
<dbReference type="AlphaFoldDB" id="A0A1H3R0N7"/>
<organism evidence="2 3">
    <name type="scientific">Evansella caseinilytica</name>
    <dbReference type="NCBI Taxonomy" id="1503961"/>
    <lineage>
        <taxon>Bacteria</taxon>
        <taxon>Bacillati</taxon>
        <taxon>Bacillota</taxon>
        <taxon>Bacilli</taxon>
        <taxon>Bacillales</taxon>
        <taxon>Bacillaceae</taxon>
        <taxon>Evansella</taxon>
    </lineage>
</organism>
<feature type="transmembrane region" description="Helical" evidence="1">
    <location>
        <begin position="31"/>
        <end position="50"/>
    </location>
</feature>
<keyword evidence="3" id="KW-1185">Reference proteome</keyword>
<evidence type="ECO:0000313" key="3">
    <source>
        <dbReference type="Proteomes" id="UP000198935"/>
    </source>
</evidence>
<evidence type="ECO:0000256" key="1">
    <source>
        <dbReference type="SAM" id="Phobius"/>
    </source>
</evidence>
<evidence type="ECO:0000313" key="2">
    <source>
        <dbReference type="EMBL" id="SDZ19170.1"/>
    </source>
</evidence>
<sequence>MVSLFFLPIVALIIFAIVFLTKKITSKGFRYFFLGYTAVLCLAVAVHYAIPEKNFNSDLKRLTYSESEVDLNAMDEFYDALYEGRIADVEGVYVKSQWSLEVEENLLQVVSRDSEGIPSTIVAERKETNDGVIEVTHYTTKRVVEGFDFTEQIQPYEMELADGVLKILPPEEYRMRIVAFQTDFEISQFQEGDGRELFDDMDFPSYGFGEEVIYMKIPQHLQVETAPGVYLDILGEEE</sequence>
<keyword evidence="1" id="KW-0812">Transmembrane</keyword>
<proteinExistence type="predicted"/>
<name>A0A1H3R0N7_9BACI</name>
<dbReference type="Proteomes" id="UP000198935">
    <property type="component" value="Unassembled WGS sequence"/>
</dbReference>
<keyword evidence="1" id="KW-1133">Transmembrane helix</keyword>
<keyword evidence="1" id="KW-0472">Membrane</keyword>